<feature type="transmembrane region" description="Helical" evidence="7">
    <location>
        <begin position="363"/>
        <end position="391"/>
    </location>
</feature>
<accession>K9ERW3</accession>
<feature type="transmembrane region" description="Helical" evidence="7">
    <location>
        <begin position="167"/>
        <end position="191"/>
    </location>
</feature>
<feature type="transmembrane region" description="Helical" evidence="7">
    <location>
        <begin position="436"/>
        <end position="457"/>
    </location>
</feature>
<dbReference type="PANTHER" id="PTHR30250:SF10">
    <property type="entry name" value="LIPOPOLYSACCHARIDE BIOSYNTHESIS PROTEIN WZXC"/>
    <property type="match status" value="1"/>
</dbReference>
<dbReference type="eggNOG" id="COG2244">
    <property type="taxonomic scope" value="Bacteria"/>
</dbReference>
<evidence type="ECO:0000256" key="7">
    <source>
        <dbReference type="SAM" id="Phobius"/>
    </source>
</evidence>
<dbReference type="HOGENOM" id="CLU_026911_5_2_10"/>
<evidence type="ECO:0000313" key="9">
    <source>
        <dbReference type="Proteomes" id="UP000009872"/>
    </source>
</evidence>
<comment type="caution">
    <text evidence="8">The sequence shown here is derived from an EMBL/GenBank/DDBJ whole genome shotgun (WGS) entry which is preliminary data.</text>
</comment>
<keyword evidence="3" id="KW-1003">Cell membrane</keyword>
<organism evidence="8 9">
    <name type="scientific">Bacteroides oleiciplenus YIT 12058</name>
    <dbReference type="NCBI Taxonomy" id="742727"/>
    <lineage>
        <taxon>Bacteria</taxon>
        <taxon>Pseudomonadati</taxon>
        <taxon>Bacteroidota</taxon>
        <taxon>Bacteroidia</taxon>
        <taxon>Bacteroidales</taxon>
        <taxon>Bacteroidaceae</taxon>
        <taxon>Bacteroides</taxon>
    </lineage>
</organism>
<evidence type="ECO:0000313" key="8">
    <source>
        <dbReference type="EMBL" id="EKU91890.1"/>
    </source>
</evidence>
<dbReference type="AlphaFoldDB" id="K9ERW3"/>
<evidence type="ECO:0000256" key="6">
    <source>
        <dbReference type="ARBA" id="ARBA00023136"/>
    </source>
</evidence>
<sequence>MGVVLNNAIWKAVEQYGVIGSRFILQLFLARLLAPEDFGAIAICSIFISLVDVFIQNGIAVALVQQKHVDEKKYNSVYYFSLLLATVIYVLIFVFSGMLADFFNIPILENLLRIILICIFPNSYSSILYSILRRNLQFKKVFISTITSTIIAGTIAIILAINEFGVWTLVIEVLINSVLTAITLGVIVKWYPKLQFSLKSLREVLDFGWKVFLTNIVDELFFEIRTILIGKFYSPATLSFYSRGKQFPNLVIRSINGSLMAVLLPVFSRNNENKPLLRNLTRQSIVLSSTLIFPILTLLAISAPTIIEVLLTDKWLPCVPFLQLMCIYYSSWIITTTNIQLLYGFGNSKKVLQLQTIRKIVDLIIIVFTIRISIDALVWGEVIISIIYIPVYLHYSGKNIDYKVLSQIKDIAPVLIFCTIEAITVKFLCLIELPLIISLLFQILGAVTVYLLLMYIFKYEGLCLLVNKMKKV</sequence>
<dbReference type="OrthoDB" id="9770347at2"/>
<dbReference type="RefSeq" id="WP_009128406.1">
    <property type="nucleotide sequence ID" value="NZ_JH992940.1"/>
</dbReference>
<keyword evidence="6 7" id="KW-0472">Membrane</keyword>
<reference evidence="8 9" key="1">
    <citation type="submission" date="2012-09" db="EMBL/GenBank/DDBJ databases">
        <title>The Genome Sequence of Bacteroides oleiciplenus YIT 12058.</title>
        <authorList>
            <consortium name="The Broad Institute Genome Sequencing Platform"/>
            <person name="Earl A."/>
            <person name="Ward D."/>
            <person name="Feldgarden M."/>
            <person name="Gevers D."/>
            <person name="Morotomi M."/>
            <person name="Walker B."/>
            <person name="Young S.K."/>
            <person name="Zeng Q."/>
            <person name="Gargeya S."/>
            <person name="Fitzgerald M."/>
            <person name="Haas B."/>
            <person name="Abouelleil A."/>
            <person name="Alvarado L."/>
            <person name="Arachchi H.M."/>
            <person name="Berlin A.M."/>
            <person name="Chapman S.B."/>
            <person name="Goldberg J."/>
            <person name="Griggs A."/>
            <person name="Gujja S."/>
            <person name="Hansen M."/>
            <person name="Howarth C."/>
            <person name="Imamovic A."/>
            <person name="Larimer J."/>
            <person name="McCowen C."/>
            <person name="Montmayeur A."/>
            <person name="Murphy C."/>
            <person name="Neiman D."/>
            <person name="Pearson M."/>
            <person name="Priest M."/>
            <person name="Roberts A."/>
            <person name="Saif S."/>
            <person name="Shea T."/>
            <person name="Sisk P."/>
            <person name="Sykes S."/>
            <person name="Wortman J."/>
            <person name="Nusbaum C."/>
            <person name="Birren B."/>
        </authorList>
    </citation>
    <scope>NUCLEOTIDE SEQUENCE [LARGE SCALE GENOMIC DNA]</scope>
    <source>
        <strain evidence="8 9">YIT 12058</strain>
    </source>
</reference>
<feature type="transmembrane region" description="Helical" evidence="7">
    <location>
        <begin position="38"/>
        <end position="64"/>
    </location>
</feature>
<evidence type="ECO:0000256" key="1">
    <source>
        <dbReference type="ARBA" id="ARBA00004651"/>
    </source>
</evidence>
<feature type="transmembrane region" description="Helical" evidence="7">
    <location>
        <begin position="411"/>
        <end position="429"/>
    </location>
</feature>
<dbReference type="Proteomes" id="UP000009872">
    <property type="component" value="Unassembled WGS sequence"/>
</dbReference>
<evidence type="ECO:0000256" key="3">
    <source>
        <dbReference type="ARBA" id="ARBA00022475"/>
    </source>
</evidence>
<comment type="similarity">
    <text evidence="2">Belongs to the polysaccharide synthase family.</text>
</comment>
<name>K9ERW3_9BACE</name>
<keyword evidence="5 7" id="KW-1133">Transmembrane helix</keyword>
<dbReference type="InterPro" id="IPR050833">
    <property type="entry name" value="Poly_Biosynth_Transport"/>
</dbReference>
<dbReference type="GO" id="GO:0005886">
    <property type="term" value="C:plasma membrane"/>
    <property type="evidence" value="ECO:0007669"/>
    <property type="project" value="UniProtKB-SubCell"/>
</dbReference>
<dbReference type="PATRIC" id="fig|742727.4.peg.878"/>
<feature type="transmembrane region" description="Helical" evidence="7">
    <location>
        <begin position="111"/>
        <end position="129"/>
    </location>
</feature>
<dbReference type="PANTHER" id="PTHR30250">
    <property type="entry name" value="PST FAMILY PREDICTED COLANIC ACID TRANSPORTER"/>
    <property type="match status" value="1"/>
</dbReference>
<protein>
    <recommendedName>
        <fullName evidence="10">Polysaccharide biosynthesis protein C-terminal domain-containing protein</fullName>
    </recommendedName>
</protein>
<dbReference type="STRING" id="742727.HMPREF9447_00876"/>
<dbReference type="Pfam" id="PF13440">
    <property type="entry name" value="Polysacc_synt_3"/>
    <property type="match status" value="1"/>
</dbReference>
<feature type="transmembrane region" description="Helical" evidence="7">
    <location>
        <begin position="280"/>
        <end position="301"/>
    </location>
</feature>
<feature type="transmembrane region" description="Helical" evidence="7">
    <location>
        <begin position="141"/>
        <end position="161"/>
    </location>
</feature>
<gene>
    <name evidence="8" type="ORF">HMPREF9447_00876</name>
</gene>
<keyword evidence="4 7" id="KW-0812">Transmembrane</keyword>
<evidence type="ECO:0008006" key="10">
    <source>
        <dbReference type="Google" id="ProtNLM"/>
    </source>
</evidence>
<comment type="subcellular location">
    <subcellularLocation>
        <location evidence="1">Cell membrane</location>
        <topology evidence="1">Multi-pass membrane protein</topology>
    </subcellularLocation>
</comment>
<evidence type="ECO:0000256" key="2">
    <source>
        <dbReference type="ARBA" id="ARBA00007430"/>
    </source>
</evidence>
<evidence type="ECO:0000256" key="4">
    <source>
        <dbReference type="ARBA" id="ARBA00022692"/>
    </source>
</evidence>
<proteinExistence type="inferred from homology"/>
<feature type="transmembrane region" description="Helical" evidence="7">
    <location>
        <begin position="76"/>
        <end position="99"/>
    </location>
</feature>
<evidence type="ECO:0000256" key="5">
    <source>
        <dbReference type="ARBA" id="ARBA00022989"/>
    </source>
</evidence>
<dbReference type="EMBL" id="ADLF01000003">
    <property type="protein sequence ID" value="EKU91890.1"/>
    <property type="molecule type" value="Genomic_DNA"/>
</dbReference>
<feature type="transmembrane region" description="Helical" evidence="7">
    <location>
        <begin position="321"/>
        <end position="343"/>
    </location>
</feature>
<keyword evidence="9" id="KW-1185">Reference proteome</keyword>
<dbReference type="CDD" id="cd13127">
    <property type="entry name" value="MATE_tuaB_like"/>
    <property type="match status" value="1"/>
</dbReference>